<proteinExistence type="predicted"/>
<dbReference type="EMBL" id="MU150262">
    <property type="protein sequence ID" value="KAF9463439.1"/>
    <property type="molecule type" value="Genomic_DNA"/>
</dbReference>
<dbReference type="Proteomes" id="UP000807353">
    <property type="component" value="Unassembled WGS sequence"/>
</dbReference>
<accession>A0A9P5Y753</accession>
<dbReference type="OrthoDB" id="3018493at2759"/>
<feature type="region of interest" description="Disordered" evidence="1">
    <location>
        <begin position="1"/>
        <end position="22"/>
    </location>
</feature>
<sequence>MEREWIKDPPTISHKGRPQGGGAGICTQAFQENKRCRISCRVCREEGHNRSTCPFRV</sequence>
<evidence type="ECO:0000313" key="2">
    <source>
        <dbReference type="EMBL" id="KAF9463439.1"/>
    </source>
</evidence>
<organism evidence="2 3">
    <name type="scientific">Collybia nuda</name>
    <dbReference type="NCBI Taxonomy" id="64659"/>
    <lineage>
        <taxon>Eukaryota</taxon>
        <taxon>Fungi</taxon>
        <taxon>Dikarya</taxon>
        <taxon>Basidiomycota</taxon>
        <taxon>Agaricomycotina</taxon>
        <taxon>Agaricomycetes</taxon>
        <taxon>Agaricomycetidae</taxon>
        <taxon>Agaricales</taxon>
        <taxon>Tricholomatineae</taxon>
        <taxon>Clitocybaceae</taxon>
        <taxon>Collybia</taxon>
    </lineage>
</organism>
<dbReference type="AlphaFoldDB" id="A0A9P5Y753"/>
<evidence type="ECO:0008006" key="4">
    <source>
        <dbReference type="Google" id="ProtNLM"/>
    </source>
</evidence>
<evidence type="ECO:0000256" key="1">
    <source>
        <dbReference type="SAM" id="MobiDB-lite"/>
    </source>
</evidence>
<gene>
    <name evidence="2" type="ORF">BDZ94DRAFT_1258816</name>
</gene>
<comment type="caution">
    <text evidence="2">The sequence shown here is derived from an EMBL/GenBank/DDBJ whole genome shotgun (WGS) entry which is preliminary data.</text>
</comment>
<protein>
    <recommendedName>
        <fullName evidence="4">CCHC-type domain-containing protein</fullName>
    </recommendedName>
</protein>
<evidence type="ECO:0000313" key="3">
    <source>
        <dbReference type="Proteomes" id="UP000807353"/>
    </source>
</evidence>
<reference evidence="2" key="1">
    <citation type="submission" date="2020-11" db="EMBL/GenBank/DDBJ databases">
        <authorList>
            <consortium name="DOE Joint Genome Institute"/>
            <person name="Ahrendt S."/>
            <person name="Riley R."/>
            <person name="Andreopoulos W."/>
            <person name="Labutti K."/>
            <person name="Pangilinan J."/>
            <person name="Ruiz-Duenas F.J."/>
            <person name="Barrasa J.M."/>
            <person name="Sanchez-Garcia M."/>
            <person name="Camarero S."/>
            <person name="Miyauchi S."/>
            <person name="Serrano A."/>
            <person name="Linde D."/>
            <person name="Babiker R."/>
            <person name="Drula E."/>
            <person name="Ayuso-Fernandez I."/>
            <person name="Pacheco R."/>
            <person name="Padilla G."/>
            <person name="Ferreira P."/>
            <person name="Barriuso J."/>
            <person name="Kellner H."/>
            <person name="Castanera R."/>
            <person name="Alfaro M."/>
            <person name="Ramirez L."/>
            <person name="Pisabarro A.G."/>
            <person name="Kuo A."/>
            <person name="Tritt A."/>
            <person name="Lipzen A."/>
            <person name="He G."/>
            <person name="Yan M."/>
            <person name="Ng V."/>
            <person name="Cullen D."/>
            <person name="Martin F."/>
            <person name="Rosso M.-N."/>
            <person name="Henrissat B."/>
            <person name="Hibbett D."/>
            <person name="Martinez A.T."/>
            <person name="Grigoriev I.V."/>
        </authorList>
    </citation>
    <scope>NUCLEOTIDE SEQUENCE</scope>
    <source>
        <strain evidence="2">CBS 247.69</strain>
    </source>
</reference>
<keyword evidence="3" id="KW-1185">Reference proteome</keyword>
<name>A0A9P5Y753_9AGAR</name>